<reference evidence="3 4" key="1">
    <citation type="submission" date="2019-07" db="EMBL/GenBank/DDBJ databases">
        <title>Whole genome shotgun sequence of Kocuria turfanensis NBRC 107627.</title>
        <authorList>
            <person name="Hosoyama A."/>
            <person name="Uohara A."/>
            <person name="Ohji S."/>
            <person name="Ichikawa N."/>
        </authorList>
    </citation>
    <scope>NUCLEOTIDE SEQUENCE [LARGE SCALE GENOMIC DNA]</scope>
    <source>
        <strain evidence="3 4">NBRC 107627</strain>
    </source>
</reference>
<evidence type="ECO:0000259" key="1">
    <source>
        <dbReference type="Pfam" id="PF13556"/>
    </source>
</evidence>
<dbReference type="AlphaFoldDB" id="A0A512IEC5"/>
<organism evidence="3 4">
    <name type="scientific">Kocuria turfanensis</name>
    <dbReference type="NCBI Taxonomy" id="388357"/>
    <lineage>
        <taxon>Bacteria</taxon>
        <taxon>Bacillati</taxon>
        <taxon>Actinomycetota</taxon>
        <taxon>Actinomycetes</taxon>
        <taxon>Micrococcales</taxon>
        <taxon>Micrococcaceae</taxon>
        <taxon>Kocuria</taxon>
    </lineage>
</organism>
<feature type="domain" description="PucR-like N-terminal" evidence="2">
    <location>
        <begin position="16"/>
        <end position="182"/>
    </location>
</feature>
<dbReference type="PANTHER" id="PTHR33744">
    <property type="entry name" value="CARBOHYDRATE DIACID REGULATOR"/>
    <property type="match status" value="1"/>
</dbReference>
<keyword evidence="4" id="KW-1185">Reference proteome</keyword>
<dbReference type="InterPro" id="IPR051448">
    <property type="entry name" value="CdaR-like_regulators"/>
</dbReference>
<evidence type="ECO:0000259" key="2">
    <source>
        <dbReference type="Pfam" id="PF25906"/>
    </source>
</evidence>
<feature type="domain" description="PucR C-terminal helix-turn-helix" evidence="1">
    <location>
        <begin position="339"/>
        <end position="395"/>
    </location>
</feature>
<accession>A0A512IEC5</accession>
<dbReference type="RefSeq" id="WP_084271624.1">
    <property type="nucleotide sequence ID" value="NZ_BJZS01000070.1"/>
</dbReference>
<dbReference type="Pfam" id="PF13556">
    <property type="entry name" value="HTH_30"/>
    <property type="match status" value="1"/>
</dbReference>
<dbReference type="Gene3D" id="1.10.10.2840">
    <property type="entry name" value="PucR C-terminal helix-turn-helix domain"/>
    <property type="match status" value="1"/>
</dbReference>
<dbReference type="PANTHER" id="PTHR33744:SF1">
    <property type="entry name" value="DNA-BINDING TRANSCRIPTIONAL ACTIVATOR ADER"/>
    <property type="match status" value="1"/>
</dbReference>
<dbReference type="Proteomes" id="UP000321103">
    <property type="component" value="Unassembled WGS sequence"/>
</dbReference>
<evidence type="ECO:0000313" key="3">
    <source>
        <dbReference type="EMBL" id="GEO96056.1"/>
    </source>
</evidence>
<evidence type="ECO:0000313" key="4">
    <source>
        <dbReference type="Proteomes" id="UP000321103"/>
    </source>
</evidence>
<dbReference type="InterPro" id="IPR025736">
    <property type="entry name" value="PucR_C-HTH_dom"/>
</dbReference>
<name>A0A512IEC5_9MICC</name>
<protein>
    <submittedName>
        <fullName evidence="3">Uncharacterized protein</fullName>
    </submittedName>
</protein>
<dbReference type="EMBL" id="BJZS01000070">
    <property type="protein sequence ID" value="GEO96056.1"/>
    <property type="molecule type" value="Genomic_DNA"/>
</dbReference>
<dbReference type="Pfam" id="PF25906">
    <property type="entry name" value="PucR-like_N"/>
    <property type="match status" value="1"/>
</dbReference>
<comment type="caution">
    <text evidence="3">The sequence shown here is derived from an EMBL/GenBank/DDBJ whole genome shotgun (WGS) entry which is preliminary data.</text>
</comment>
<dbReference type="InterPro" id="IPR042070">
    <property type="entry name" value="PucR_C-HTH_sf"/>
</dbReference>
<dbReference type="STRING" id="388357.GCA_001580365_02718"/>
<gene>
    <name evidence="3" type="ORF">KTU01_21790</name>
</gene>
<sequence length="398" mass="43359">MGAPEQPGRTDRELPWTALPPALTPLLVPHLPAVTEELLDAVRHDVPVYARPLEGLFGDSIRQGVEVALTRFLHLPGTVRPALQQEDRRVYEGLGRGEVREGRPMDALFAAYRSGARTTLRSLSRVAMDAGFEASVLIGLAESVFAYIEELSAASAEGYALEQSERAGERDRLLDALADMLVRGHVVEDSVRSAAAAAGWPVPERVVVVTLAADRRVGLRSRLGERALLTSRPGDVVAVVPEPSSASGRQDLERALTGRSAVIGPGRPWYAAADSLRLAALTRDLMRREGPAGEGPVWVSEHLVQLVLHGERSVVEDLAAQRLAPLDELRPGQRERLGATLLSWLAHQGQRAAMAAELGIHEQTVGYRVNQLREVFGEVLNDPQTRFELELVLRAGFR</sequence>
<dbReference type="InterPro" id="IPR058663">
    <property type="entry name" value="PucR-like_N"/>
</dbReference>
<proteinExistence type="predicted"/>